<sequence length="600" mass="64145">MAESRELSLILSLKDEASKSLKGFKKNVAEGLADVGKGLTVAGGAITAFMGLSVKASAEAEEQIAKFDAVLNTMGSTAVGLRSKILEVASASSKLGFDDEATALSVAKLYQRTGDLNQAISLNALAMDLSRAKSIDLADASNMVGLVLSGNSRVLKQYGIDIKDSLSPAEALKDLQGKLAGQSEAFAGTFSGQMAVFNENFTNLRETIGASLMPILNQFLQKVTGVITKIQEWGNAHPALFDKIIKVVAVVGGLMLVLGPLLVMLPGISIAIGVLGGLFTFLAGPVGLIILAIGALIAVGYLLITHWDQVKAYASSVWESVYSTISGVITRVRDFVVGVLTSIRDFFVSIWNGILNVINVVFGAIATAIKYWLAFSFGLIILFLDTFLPGWQEKLQAIYQTAVEVFTAIGNFFVATWEWIQMAWQSGVDFISNLWTTVWTAISNFIMPIVGAVQEKISAMWAFLKDLFTKASKPLTDAWNTLWDGIKGVASSAWEGIKDVVKSGINWIIDKLNWFIQKANEVASKGAGALGITVPNISQIPRLAKGGIVTSPTFAQIGEAGPEAVKVLCSAKGFVKTAELAEMVGDLIMDKMRLNGKLAL</sequence>
<feature type="transmembrane region" description="Helical" evidence="1">
    <location>
        <begin position="278"/>
        <end position="304"/>
    </location>
</feature>
<keyword evidence="1" id="KW-1133">Transmembrane helix</keyword>
<feature type="transmembrane region" description="Helical" evidence="1">
    <location>
        <begin position="430"/>
        <end position="453"/>
    </location>
</feature>
<dbReference type="PANTHER" id="PTHR37813">
    <property type="entry name" value="FELS-2 PROPHAGE PROTEIN"/>
    <property type="match status" value="1"/>
</dbReference>
<feature type="transmembrane region" description="Helical" evidence="1">
    <location>
        <begin position="371"/>
        <end position="391"/>
    </location>
</feature>
<proteinExistence type="predicted"/>
<organism evidence="2 3">
    <name type="scientific">Candidatus Collierbacteria bacterium GW2011_GWB1_44_6</name>
    <dbReference type="NCBI Taxonomy" id="1618384"/>
    <lineage>
        <taxon>Bacteria</taxon>
        <taxon>Candidatus Collieribacteriota</taxon>
    </lineage>
</organism>
<evidence type="ECO:0000313" key="3">
    <source>
        <dbReference type="Proteomes" id="UP000034835"/>
    </source>
</evidence>
<gene>
    <name evidence="2" type="ORF">UW68_C0026G0006</name>
</gene>
<accession>A0A0G1LVC8</accession>
<feature type="transmembrane region" description="Helical" evidence="1">
    <location>
        <begin position="403"/>
        <end position="424"/>
    </location>
</feature>
<dbReference type="AlphaFoldDB" id="A0A0G1LVC8"/>
<keyword evidence="1" id="KW-0472">Membrane</keyword>
<feature type="transmembrane region" description="Helical" evidence="1">
    <location>
        <begin position="247"/>
        <end position="272"/>
    </location>
</feature>
<dbReference type="Gene3D" id="1.20.120.20">
    <property type="entry name" value="Apolipoprotein"/>
    <property type="match status" value="1"/>
</dbReference>
<dbReference type="EMBL" id="LCJG01000026">
    <property type="protein sequence ID" value="KKT72757.1"/>
    <property type="molecule type" value="Genomic_DNA"/>
</dbReference>
<evidence type="ECO:0000256" key="1">
    <source>
        <dbReference type="SAM" id="Phobius"/>
    </source>
</evidence>
<dbReference type="PANTHER" id="PTHR37813:SF1">
    <property type="entry name" value="FELS-2 PROPHAGE PROTEIN"/>
    <property type="match status" value="1"/>
</dbReference>
<keyword evidence="1" id="KW-0812">Transmembrane</keyword>
<evidence type="ECO:0000313" key="2">
    <source>
        <dbReference type="EMBL" id="KKT72757.1"/>
    </source>
</evidence>
<dbReference type="STRING" id="1618384.UW68_C0026G0006"/>
<comment type="caution">
    <text evidence="2">The sequence shown here is derived from an EMBL/GenBank/DDBJ whole genome shotgun (WGS) entry which is preliminary data.</text>
</comment>
<reference evidence="2 3" key="1">
    <citation type="journal article" date="2015" name="Nature">
        <title>rRNA introns, odd ribosomes, and small enigmatic genomes across a large radiation of phyla.</title>
        <authorList>
            <person name="Brown C.T."/>
            <person name="Hug L.A."/>
            <person name="Thomas B.C."/>
            <person name="Sharon I."/>
            <person name="Castelle C.J."/>
            <person name="Singh A."/>
            <person name="Wilkins M.J."/>
            <person name="Williams K.H."/>
            <person name="Banfield J.F."/>
        </authorList>
    </citation>
    <scope>NUCLEOTIDE SEQUENCE [LARGE SCALE GENOMIC DNA]</scope>
</reference>
<protein>
    <submittedName>
        <fullName evidence="2">TMP repeat protein</fullName>
    </submittedName>
</protein>
<name>A0A0G1LVC8_9BACT</name>
<dbReference type="Proteomes" id="UP000034835">
    <property type="component" value="Unassembled WGS sequence"/>
</dbReference>